<proteinExistence type="inferred from homology"/>
<reference evidence="4 5" key="1">
    <citation type="submission" date="2024-05" db="EMBL/GenBank/DDBJ databases">
        <authorList>
            <person name="Haq I."/>
            <person name="Ullah Z."/>
            <person name="Ahmad R."/>
            <person name="Li M."/>
            <person name="Tong Y."/>
        </authorList>
    </citation>
    <scope>NUCLEOTIDE SEQUENCE [LARGE SCALE GENOMIC DNA]</scope>
    <source>
        <strain evidence="4 5">16A2E</strain>
    </source>
</reference>
<dbReference type="NCBIfam" id="TIGR03926">
    <property type="entry name" value="T7_EssB"/>
    <property type="match status" value="1"/>
</dbReference>
<dbReference type="Gene3D" id="1.10.510.10">
    <property type="entry name" value="Transferase(Phosphotransferase) domain 1"/>
    <property type="match status" value="1"/>
</dbReference>
<comment type="caution">
    <text evidence="4">The sequence shown here is derived from an EMBL/GenBank/DDBJ whole genome shotgun (WGS) entry which is preliminary data.</text>
</comment>
<keyword evidence="3" id="KW-0812">Transmembrane</keyword>
<protein>
    <submittedName>
        <fullName evidence="4">Type VII secretion protein EssB</fullName>
    </submittedName>
</protein>
<evidence type="ECO:0000256" key="3">
    <source>
        <dbReference type="SAM" id="Phobius"/>
    </source>
</evidence>
<comment type="similarity">
    <text evidence="1">Belongs to the EssB family.</text>
</comment>
<keyword evidence="3" id="KW-0472">Membrane</keyword>
<evidence type="ECO:0000313" key="4">
    <source>
        <dbReference type="EMBL" id="MEN2768990.1"/>
    </source>
</evidence>
<dbReference type="InterPro" id="IPR018778">
    <property type="entry name" value="T7SS_EssB"/>
</dbReference>
<feature type="transmembrane region" description="Helical" evidence="3">
    <location>
        <begin position="221"/>
        <end position="241"/>
    </location>
</feature>
<evidence type="ECO:0000256" key="2">
    <source>
        <dbReference type="SAM" id="MobiDB-lite"/>
    </source>
</evidence>
<feature type="region of interest" description="Disordered" evidence="2">
    <location>
        <begin position="377"/>
        <end position="424"/>
    </location>
</feature>
<sequence>MQEKTIQIDKLRLQVKMDKDSWQFSLPKSETSMKSVRQLDLIKDPSDYFLPLSIEEQEDLFIFHMSIDPAMKRWEQVKKLNRNDKLRLLCNVAQLERFLSTRITFFLHPDNLVFDDNLMPKVVYRGIRNVVPPYEMDEEVFLRQFKCLIIALFSKKYDFEQLYNGSLNNAKETEFERQVSEVQDLSALYSLLVDSYKKEKKKVENTMVLVSTKRFRLFKQLSIIMIIVSVLLAAPLVYYGFVKSPYQETLLDAHGEYLASNYGNVISTLQDEDPEKLPDRTKYILSHSYISVEKLSDSEKETIMKNVSLRSDTDYLLYWIYNGRGEFEKSIEKAKYLDDPQLIMYGLIKQIEQAKNNPNLTGTERDETVRSLQEELDRYREEYNLGGNEDSTGDPVTETEQSENTDSTSTEEVEEGNETSNQGE</sequence>
<evidence type="ECO:0000313" key="5">
    <source>
        <dbReference type="Proteomes" id="UP001444625"/>
    </source>
</evidence>
<organism evidence="4 5">
    <name type="scientific">Ornithinibacillus xuwenensis</name>
    <dbReference type="NCBI Taxonomy" id="3144668"/>
    <lineage>
        <taxon>Bacteria</taxon>
        <taxon>Bacillati</taxon>
        <taxon>Bacillota</taxon>
        <taxon>Bacilli</taxon>
        <taxon>Bacillales</taxon>
        <taxon>Bacillaceae</taxon>
        <taxon>Ornithinibacillus</taxon>
    </lineage>
</organism>
<keyword evidence="3" id="KW-1133">Transmembrane helix</keyword>
<dbReference type="Gene3D" id="1.25.40.680">
    <property type="entry name" value="Type VII secretion system EssB, C-terminal-like domain"/>
    <property type="match status" value="1"/>
</dbReference>
<keyword evidence="5" id="KW-1185">Reference proteome</keyword>
<dbReference type="Proteomes" id="UP001444625">
    <property type="component" value="Unassembled WGS sequence"/>
</dbReference>
<dbReference type="RefSeq" id="WP_345826489.1">
    <property type="nucleotide sequence ID" value="NZ_JBDIML010000009.1"/>
</dbReference>
<dbReference type="Pfam" id="PF10140">
    <property type="entry name" value="YukC"/>
    <property type="match status" value="1"/>
</dbReference>
<name>A0ABU9XL43_9BACI</name>
<gene>
    <name evidence="4" type="primary">essB</name>
    <name evidence="4" type="ORF">ABC228_17595</name>
</gene>
<feature type="compositionally biased region" description="Polar residues" evidence="2">
    <location>
        <begin position="398"/>
        <end position="408"/>
    </location>
</feature>
<evidence type="ECO:0000256" key="1">
    <source>
        <dbReference type="ARBA" id="ARBA00010163"/>
    </source>
</evidence>
<dbReference type="InterPro" id="IPR042565">
    <property type="entry name" value="T7SS_EssB_C"/>
</dbReference>
<dbReference type="EMBL" id="JBDIML010000009">
    <property type="protein sequence ID" value="MEN2768990.1"/>
    <property type="molecule type" value="Genomic_DNA"/>
</dbReference>
<accession>A0ABU9XL43</accession>